<evidence type="ECO:0000313" key="4">
    <source>
        <dbReference type="Proteomes" id="UP000245764"/>
    </source>
</evidence>
<dbReference type="EMBL" id="LT854260">
    <property type="protein sequence ID" value="SMR56679.1"/>
    <property type="molecule type" value="Genomic_DNA"/>
</dbReference>
<reference evidence="4" key="1">
    <citation type="submission" date="2017-05" db="EMBL/GenBank/DDBJ databases">
        <authorList>
            <person name="Song R."/>
            <person name="Chenine A.L."/>
            <person name="Ruprecht R.M."/>
        </authorList>
    </citation>
    <scope>NUCLEOTIDE SEQUENCE [LARGE SCALE GENOMIC DNA]</scope>
</reference>
<dbReference type="Proteomes" id="UP000245764">
    <property type="component" value="Chromosome 8"/>
</dbReference>
<accession>A0A2H1GSX2</accession>
<proteinExistence type="predicted"/>
<protein>
    <recommendedName>
        <fullName evidence="2">DUF6604 domain-containing protein</fullName>
    </recommendedName>
</protein>
<sequence length="788" mass="88781">MLPQSLFSSYGQYKTDTDYVASWLLDTAKGCGYVVAERTAALAAPPRLKGKARKAAKQKSKISGKESSESTAVYPVQVKELLRLAEHIAHASTPRPAVPPSFMRKLTRAIGLRKQHQTWHQQLSSAQARGDEDDGHGHFIRILEKVQEALQSCVVPSEASAGRTVAGNSAHNIPLTNAFDTLTVEEPMDDGDSSPGQEEIRTTCTVNITDDPRVHEHERLFAQFCLMMDLHKIRTYLIEIWRVYAEGKEDLTVVAITTNTAIDFVRNLQKDIESTFSNQDLSQRPVCPLCIFQKLQSATATADSTDVCLLNTHRILSNYIKGFLVESDPLEYVPEVNPLFSELYVQDEGYIQDLAIVMGFIPELQLLSIAYPEGVQAEHEMLRGLRQLMQRKEPILWVTFAFQVYLDIRHIHKEDIAFAYDDLTDGAQSITRSINEALTCRGKAAVGKGTESGDQNLNNVLDLIEYWTVQDVVADARRLRLKDESRASLLPKHYLLQRDPLWCGLLLYTFRMIAYDRAIKVVGRWVSMSILPLAHLYNRLQQSQLLKSRWTDMDSLIEWQGTAHIFAGSLPRSPQDCANHMALTMGLPPTTFARNRRSIPIQCSIANVRKLEAQVPVHYGFKDRYCDRGGRVDFTPGEVEKIVATSPAVPPLVKVNDIRQPLNRLTVALHAEVAELMFDYLKLHTICWEMMRRLEGELGSRVSEWSDTTHTEIELPSFVVSLTTEPAVKNPPPGKESELLKDAGRIMDELLRAKGTAVNLEGMRLVKNSARRKQRRRTGDVPALLMEE</sequence>
<dbReference type="PANTHER" id="PTHR38795">
    <property type="entry name" value="DUF6604 DOMAIN-CONTAINING PROTEIN"/>
    <property type="match status" value="1"/>
</dbReference>
<organism evidence="3 4">
    <name type="scientific">Zymoseptoria tritici ST99CH_1E4</name>
    <dbReference type="NCBI Taxonomy" id="1276532"/>
    <lineage>
        <taxon>Eukaryota</taxon>
        <taxon>Fungi</taxon>
        <taxon>Dikarya</taxon>
        <taxon>Ascomycota</taxon>
        <taxon>Pezizomycotina</taxon>
        <taxon>Dothideomycetes</taxon>
        <taxon>Dothideomycetidae</taxon>
        <taxon>Mycosphaerellales</taxon>
        <taxon>Mycosphaerellaceae</taxon>
        <taxon>Zymoseptoria</taxon>
    </lineage>
</organism>
<name>A0A2H1GSX2_ZYMTR</name>
<dbReference type="InterPro" id="IPR046539">
    <property type="entry name" value="DUF6604"/>
</dbReference>
<evidence type="ECO:0000256" key="1">
    <source>
        <dbReference type="SAM" id="MobiDB-lite"/>
    </source>
</evidence>
<feature type="region of interest" description="Disordered" evidence="1">
    <location>
        <begin position="47"/>
        <end position="69"/>
    </location>
</feature>
<evidence type="ECO:0000313" key="3">
    <source>
        <dbReference type="EMBL" id="SMR56679.1"/>
    </source>
</evidence>
<feature type="region of interest" description="Disordered" evidence="1">
    <location>
        <begin position="769"/>
        <end position="788"/>
    </location>
</feature>
<feature type="compositionally biased region" description="Basic residues" evidence="1">
    <location>
        <begin position="48"/>
        <end position="62"/>
    </location>
</feature>
<evidence type="ECO:0000259" key="2">
    <source>
        <dbReference type="Pfam" id="PF20253"/>
    </source>
</evidence>
<dbReference type="PANTHER" id="PTHR38795:SF1">
    <property type="entry name" value="DUF6604 DOMAIN-CONTAINING PROTEIN"/>
    <property type="match status" value="1"/>
</dbReference>
<dbReference type="AlphaFoldDB" id="A0A2H1GSX2"/>
<feature type="domain" description="DUF6604" evidence="2">
    <location>
        <begin position="12"/>
        <end position="273"/>
    </location>
</feature>
<gene>
    <name evidence="3" type="ORF">ZT1E4_G8276</name>
</gene>
<dbReference type="Pfam" id="PF20253">
    <property type="entry name" value="DUF6604"/>
    <property type="match status" value="1"/>
</dbReference>